<dbReference type="Pfam" id="PF14346">
    <property type="entry name" value="DUF4398"/>
    <property type="match status" value="1"/>
</dbReference>
<dbReference type="EMBL" id="JBHSDU010000003">
    <property type="protein sequence ID" value="MFC4310396.1"/>
    <property type="molecule type" value="Genomic_DNA"/>
</dbReference>
<gene>
    <name evidence="3" type="ORF">ACFPN2_14985</name>
</gene>
<accession>A0ABV8SS26</accession>
<feature type="coiled-coil region" evidence="1">
    <location>
        <begin position="56"/>
        <end position="121"/>
    </location>
</feature>
<proteinExistence type="predicted"/>
<evidence type="ECO:0000256" key="1">
    <source>
        <dbReference type="SAM" id="Coils"/>
    </source>
</evidence>
<dbReference type="InterPro" id="IPR025511">
    <property type="entry name" value="DUF4398"/>
</dbReference>
<keyword evidence="4" id="KW-1185">Reference proteome</keyword>
<evidence type="ECO:0000313" key="4">
    <source>
        <dbReference type="Proteomes" id="UP001595904"/>
    </source>
</evidence>
<dbReference type="Gene3D" id="1.20.1270.390">
    <property type="match status" value="1"/>
</dbReference>
<feature type="domain" description="DUF4398" evidence="2">
    <location>
        <begin position="35"/>
        <end position="111"/>
    </location>
</feature>
<keyword evidence="1" id="KW-0175">Coiled coil</keyword>
<dbReference type="Proteomes" id="UP001595904">
    <property type="component" value="Unassembled WGS sequence"/>
</dbReference>
<comment type="caution">
    <text evidence="3">The sequence shown here is derived from an EMBL/GenBank/DDBJ whole genome shotgun (WGS) entry which is preliminary data.</text>
</comment>
<reference evidence="4" key="1">
    <citation type="journal article" date="2019" name="Int. J. Syst. Evol. Microbiol.">
        <title>The Global Catalogue of Microorganisms (GCM) 10K type strain sequencing project: providing services to taxonomists for standard genome sequencing and annotation.</title>
        <authorList>
            <consortium name="The Broad Institute Genomics Platform"/>
            <consortium name="The Broad Institute Genome Sequencing Center for Infectious Disease"/>
            <person name="Wu L."/>
            <person name="Ma J."/>
        </authorList>
    </citation>
    <scope>NUCLEOTIDE SEQUENCE [LARGE SCALE GENOMIC DNA]</scope>
    <source>
        <strain evidence="4">CGMCC 1.10759</strain>
    </source>
</reference>
<evidence type="ECO:0000313" key="3">
    <source>
        <dbReference type="EMBL" id="MFC4310396.1"/>
    </source>
</evidence>
<dbReference type="RefSeq" id="WP_380597855.1">
    <property type="nucleotide sequence ID" value="NZ_JBHSDU010000003.1"/>
</dbReference>
<protein>
    <submittedName>
        <fullName evidence="3">DUF4398 domain-containing protein</fullName>
    </submittedName>
</protein>
<dbReference type="PROSITE" id="PS51257">
    <property type="entry name" value="PROKAR_LIPOPROTEIN"/>
    <property type="match status" value="1"/>
</dbReference>
<evidence type="ECO:0000259" key="2">
    <source>
        <dbReference type="Pfam" id="PF14346"/>
    </source>
</evidence>
<name>A0ABV8SS26_9GAMM</name>
<organism evidence="3 4">
    <name type="scientific">Steroidobacter flavus</name>
    <dbReference type="NCBI Taxonomy" id="1842136"/>
    <lineage>
        <taxon>Bacteria</taxon>
        <taxon>Pseudomonadati</taxon>
        <taxon>Pseudomonadota</taxon>
        <taxon>Gammaproteobacteria</taxon>
        <taxon>Steroidobacterales</taxon>
        <taxon>Steroidobacteraceae</taxon>
        <taxon>Steroidobacter</taxon>
    </lineage>
</organism>
<sequence>MRSPNFRMGLPIVGLIAAGVLVGCSSVSDVTRERVARSEQSFQQAQQTVGRSEAGALELQRAKDNLDQAKMALDKKESQKAERYAQLAQLDAELAVSKSQSAAARKAADELTASIQQLRQEVSRGMPVSEQ</sequence>